<feature type="compositionally biased region" description="Basic and acidic residues" evidence="1">
    <location>
        <begin position="1"/>
        <end position="11"/>
    </location>
</feature>
<dbReference type="AlphaFoldDB" id="A0A4Q9MYW6"/>
<name>A0A4Q9MYW6_9APHY</name>
<dbReference type="OrthoDB" id="3269821at2759"/>
<feature type="region of interest" description="Disordered" evidence="1">
    <location>
        <begin position="348"/>
        <end position="367"/>
    </location>
</feature>
<feature type="compositionally biased region" description="Low complexity" evidence="1">
    <location>
        <begin position="400"/>
        <end position="412"/>
    </location>
</feature>
<feature type="compositionally biased region" description="Basic residues" evidence="1">
    <location>
        <begin position="45"/>
        <end position="55"/>
    </location>
</feature>
<feature type="compositionally biased region" description="Polar residues" evidence="1">
    <location>
        <begin position="413"/>
        <end position="426"/>
    </location>
</feature>
<protein>
    <submittedName>
        <fullName evidence="2">Uncharacterized protein</fullName>
    </submittedName>
</protein>
<accession>A0A4Q9MYW6</accession>
<feature type="region of interest" description="Disordered" evidence="1">
    <location>
        <begin position="199"/>
        <end position="227"/>
    </location>
</feature>
<feature type="region of interest" description="Disordered" evidence="1">
    <location>
        <begin position="607"/>
        <end position="637"/>
    </location>
</feature>
<feature type="compositionally biased region" description="Polar residues" evidence="1">
    <location>
        <begin position="353"/>
        <end position="367"/>
    </location>
</feature>
<dbReference type="EMBL" id="ML143391">
    <property type="protein sequence ID" value="TBU33330.1"/>
    <property type="molecule type" value="Genomic_DNA"/>
</dbReference>
<feature type="compositionally biased region" description="Low complexity" evidence="1">
    <location>
        <begin position="283"/>
        <end position="298"/>
    </location>
</feature>
<gene>
    <name evidence="2" type="ORF">BD311DRAFT_861789</name>
</gene>
<feature type="region of interest" description="Disordered" evidence="1">
    <location>
        <begin position="1"/>
        <end position="55"/>
    </location>
</feature>
<reference evidence="2" key="1">
    <citation type="submission" date="2019-01" db="EMBL/GenBank/DDBJ databases">
        <title>Draft genome sequences of three monokaryotic isolates of the white-rot basidiomycete fungus Dichomitus squalens.</title>
        <authorList>
            <consortium name="DOE Joint Genome Institute"/>
            <person name="Lopez S.C."/>
            <person name="Andreopoulos B."/>
            <person name="Pangilinan J."/>
            <person name="Lipzen A."/>
            <person name="Riley R."/>
            <person name="Ahrendt S."/>
            <person name="Ng V."/>
            <person name="Barry K."/>
            <person name="Daum C."/>
            <person name="Grigoriev I.V."/>
            <person name="Hilden K.S."/>
            <person name="Makela M.R."/>
            <person name="de Vries R.P."/>
        </authorList>
    </citation>
    <scope>NUCLEOTIDE SEQUENCE [LARGE SCALE GENOMIC DNA]</scope>
    <source>
        <strain evidence="2">OM18370.1</strain>
    </source>
</reference>
<feature type="region of interest" description="Disordered" evidence="1">
    <location>
        <begin position="281"/>
        <end position="340"/>
    </location>
</feature>
<feature type="compositionally biased region" description="Polar residues" evidence="1">
    <location>
        <begin position="311"/>
        <end position="324"/>
    </location>
</feature>
<feature type="region of interest" description="Disordered" evidence="1">
    <location>
        <begin position="400"/>
        <end position="454"/>
    </location>
</feature>
<feature type="compositionally biased region" description="Low complexity" evidence="1">
    <location>
        <begin position="610"/>
        <end position="633"/>
    </location>
</feature>
<evidence type="ECO:0000256" key="1">
    <source>
        <dbReference type="SAM" id="MobiDB-lite"/>
    </source>
</evidence>
<sequence length="787" mass="85230">MPVSTKSRERPLPPIPSAWTDAPSSLRPPLTSVPGADQIISSRPSRSRHVPRPSKRSPRMFFRALKAPSLLAAFLHTTTWQDFHALLNACRAFRHDLWAIDDCRHIILSHFVPGYTYALQLCDIHQMSDVRIDVHQFALLMTSQYVPLHTYPMQSMVLLNRLARGEDQLKIRAAAMRLASLSLAHSRFVLFLQSLVHSVSPSPSSDSEEFDELVSSPRSSSLRTPQHHGVRQLVFPAPLASPSAIATVSDDALVDSPGATSQEGPLAKSSAMRRVLNRSGTIRSVASSSQSLSPAAPRSLKRTPTLAETIPRSNKSSGFSSLIRKNTKVPPPPPSADPLALKMYSGSWRRTLPGSSNQHKRNGSMSVSGSGFSALGIDEDGWLTSDGELKAPHRRFGSISYSSESSLSRPPSVTHTNTDSDGSPSPLSEGGHRRASSSTRAELSSGPKLVAGTGTSAPLGVAVPRGTSAHDLFLATSRVRAPVLRVFVPCTELDETAIGACEEELIRAGLWEHLSDGDIVCNFGYVPPVPSPQSSSEGLREREREAQRQKWLMFNGDCLVPYIPPSPPPLASPLTLPSPFYYANILPAFVNPVFVLALPQALSGSPMSLSRPPSVSRPGSAGASAPTPSASASRRSRVTVLEPVHDMKLVNVATRVPSPHSPSGFAMVRKYMWLARIPYVGPGSGTEAGMELGRGWHGEWVLEAEGTREGRQILIDALNGGSNAYGLRRRDQWEIVREKSGGGRLWFKLLVPNVDGYIDTLVHPPEPADRIPMNVNLMSPAAARTQQ</sequence>
<organism evidence="2">
    <name type="scientific">Dichomitus squalens</name>
    <dbReference type="NCBI Taxonomy" id="114155"/>
    <lineage>
        <taxon>Eukaryota</taxon>
        <taxon>Fungi</taxon>
        <taxon>Dikarya</taxon>
        <taxon>Basidiomycota</taxon>
        <taxon>Agaricomycotina</taxon>
        <taxon>Agaricomycetes</taxon>
        <taxon>Polyporales</taxon>
        <taxon>Polyporaceae</taxon>
        <taxon>Dichomitus</taxon>
    </lineage>
</organism>
<dbReference type="Proteomes" id="UP000292957">
    <property type="component" value="Unassembled WGS sequence"/>
</dbReference>
<proteinExistence type="predicted"/>
<evidence type="ECO:0000313" key="2">
    <source>
        <dbReference type="EMBL" id="TBU33330.1"/>
    </source>
</evidence>